<evidence type="ECO:0000313" key="3">
    <source>
        <dbReference type="Proteomes" id="UP000398389"/>
    </source>
</evidence>
<keyword evidence="3" id="KW-1185">Reference proteome</keyword>
<feature type="compositionally biased region" description="Acidic residues" evidence="1">
    <location>
        <begin position="159"/>
        <end position="170"/>
    </location>
</feature>
<proteinExistence type="predicted"/>
<name>A0A5E8BS48_9ASCO</name>
<dbReference type="GeneID" id="43582351"/>
<evidence type="ECO:0000313" key="2">
    <source>
        <dbReference type="EMBL" id="VVT53359.1"/>
    </source>
</evidence>
<gene>
    <name evidence="2" type="ORF">SAPINGB_P003534</name>
</gene>
<dbReference type="EMBL" id="CABVLU010000003">
    <property type="protein sequence ID" value="VVT53359.1"/>
    <property type="molecule type" value="Genomic_DNA"/>
</dbReference>
<dbReference type="AlphaFoldDB" id="A0A5E8BS48"/>
<reference evidence="2 3" key="1">
    <citation type="submission" date="2019-09" db="EMBL/GenBank/DDBJ databases">
        <authorList>
            <person name="Brejova B."/>
        </authorList>
    </citation>
    <scope>NUCLEOTIDE SEQUENCE [LARGE SCALE GENOMIC DNA]</scope>
</reference>
<organism evidence="2 3">
    <name type="scientific">Magnusiomyces paraingens</name>
    <dbReference type="NCBI Taxonomy" id="2606893"/>
    <lineage>
        <taxon>Eukaryota</taxon>
        <taxon>Fungi</taxon>
        <taxon>Dikarya</taxon>
        <taxon>Ascomycota</taxon>
        <taxon>Saccharomycotina</taxon>
        <taxon>Dipodascomycetes</taxon>
        <taxon>Dipodascales</taxon>
        <taxon>Dipodascaceae</taxon>
        <taxon>Magnusiomyces</taxon>
    </lineage>
</organism>
<evidence type="ECO:0000256" key="1">
    <source>
        <dbReference type="SAM" id="MobiDB-lite"/>
    </source>
</evidence>
<feature type="region of interest" description="Disordered" evidence="1">
    <location>
        <begin position="147"/>
        <end position="185"/>
    </location>
</feature>
<dbReference type="RefSeq" id="XP_031854142.1">
    <property type="nucleotide sequence ID" value="XM_031998251.1"/>
</dbReference>
<sequence>MCILTYRQYSCGHLSAVPSIQECNRTMKSIFCELRDIIRIDEECPTCIVQEEQKNKVGAAKLTSSESRSRSKSPTLLAASSVNKITSTGVIRDGKASIGQHKYDVSYKFKPLCRCRNMDPYGPFGRKPMPSLCRNVPIRGASPLSLEARERRHYGSFSNEDENESSSEEEGEKRDGEEYDDDDDNQVYMFSWDEGSLGEEKKCNDEDDDEDAPLPMTLVFRCATASNILGKDKELKKPELTVTTKQVSEPKREMSKLIETPDEVTNVPFSERRR</sequence>
<dbReference type="Proteomes" id="UP000398389">
    <property type="component" value="Unassembled WGS sequence"/>
</dbReference>
<accession>A0A5E8BS48</accession>
<feature type="region of interest" description="Disordered" evidence="1">
    <location>
        <begin position="241"/>
        <end position="274"/>
    </location>
</feature>
<protein>
    <submittedName>
        <fullName evidence="2">Uncharacterized protein</fullName>
    </submittedName>
</protein>